<feature type="domain" description="Siroheme decarboxylase AsnC-like ligand binding" evidence="6">
    <location>
        <begin position="68"/>
        <end position="141"/>
    </location>
</feature>
<dbReference type="PANTHER" id="PTHR43413">
    <property type="entry name" value="TRANSCRIPTIONAL REGULATOR, ASNC FAMILY"/>
    <property type="match status" value="1"/>
</dbReference>
<evidence type="ECO:0000313" key="8">
    <source>
        <dbReference type="EMBL" id="OOY13774.1"/>
    </source>
</evidence>
<dbReference type="InterPro" id="IPR036390">
    <property type="entry name" value="WH_DNA-bd_sf"/>
</dbReference>
<dbReference type="InterPro" id="IPR040523">
    <property type="entry name" value="AsnC_trans_reg2"/>
</dbReference>
<accession>A0ABX3MU10</accession>
<comment type="caution">
    <text evidence="8">The sequence shown here is derived from an EMBL/GenBank/DDBJ whole genome shotgun (WGS) entry which is preliminary data.</text>
</comment>
<evidence type="ECO:0000259" key="7">
    <source>
        <dbReference type="Pfam" id="PF22451"/>
    </source>
</evidence>
<keyword evidence="9" id="KW-1185">Reference proteome</keyword>
<feature type="domain" description="Siroheme decarboxylase AsnC-like ligand binding" evidence="6">
    <location>
        <begin position="228"/>
        <end position="314"/>
    </location>
</feature>
<gene>
    <name evidence="8" type="ORF">BMG00_08440</name>
</gene>
<feature type="domain" description="Siroheme decarboxylase NirL-like HTH" evidence="7">
    <location>
        <begin position="8"/>
        <end position="52"/>
    </location>
</feature>
<protein>
    <recommendedName>
        <fullName evidence="4">siroheme decarboxylase</fullName>
        <ecNumber evidence="4">4.1.1.111</ecNumber>
    </recommendedName>
</protein>
<proteinExistence type="inferred from homology"/>
<dbReference type="SMART" id="SM00344">
    <property type="entry name" value="HTH_ASNC"/>
    <property type="match status" value="1"/>
</dbReference>
<comment type="similarity">
    <text evidence="3">Belongs to the Ahb/Nir family.</text>
</comment>
<dbReference type="EMBL" id="MPZS01000001">
    <property type="protein sequence ID" value="OOY13774.1"/>
    <property type="molecule type" value="Genomic_DNA"/>
</dbReference>
<dbReference type="RefSeq" id="WP_078526365.1">
    <property type="nucleotide sequence ID" value="NZ_MPZS01000001.1"/>
</dbReference>
<reference evidence="8 9" key="1">
    <citation type="submission" date="2016-11" db="EMBL/GenBank/DDBJ databases">
        <title>A multilocus sequence analysis scheme for characterization of bacteria in the genus Thioclava.</title>
        <authorList>
            <person name="Liu Y."/>
            <person name="Shao Z."/>
        </authorList>
    </citation>
    <scope>NUCLEOTIDE SEQUENCE [LARGE SCALE GENOMIC DNA]</scope>
    <source>
        <strain evidence="8 9">11.10-0-13</strain>
    </source>
</reference>
<evidence type="ECO:0000256" key="4">
    <source>
        <dbReference type="ARBA" id="ARBA00023471"/>
    </source>
</evidence>
<comment type="pathway">
    <text evidence="2">Porphyrin-containing compound metabolism.</text>
</comment>
<dbReference type="Gene3D" id="3.30.70.3460">
    <property type="match status" value="2"/>
</dbReference>
<dbReference type="InterPro" id="IPR019888">
    <property type="entry name" value="Tscrpt_reg_AsnC-like"/>
</dbReference>
<evidence type="ECO:0000313" key="9">
    <source>
        <dbReference type="Proteomes" id="UP000242224"/>
    </source>
</evidence>
<dbReference type="InterPro" id="IPR050684">
    <property type="entry name" value="HTH-Siroheme_Decarb"/>
</dbReference>
<evidence type="ECO:0000256" key="1">
    <source>
        <dbReference type="ARBA" id="ARBA00023239"/>
    </source>
</evidence>
<evidence type="ECO:0000256" key="5">
    <source>
        <dbReference type="ARBA" id="ARBA00048470"/>
    </source>
</evidence>
<keyword evidence="1" id="KW-0456">Lyase</keyword>
<dbReference type="Proteomes" id="UP000242224">
    <property type="component" value="Unassembled WGS sequence"/>
</dbReference>
<evidence type="ECO:0000256" key="3">
    <source>
        <dbReference type="ARBA" id="ARBA00023457"/>
    </source>
</evidence>
<evidence type="ECO:0000256" key="2">
    <source>
        <dbReference type="ARBA" id="ARBA00023444"/>
    </source>
</evidence>
<dbReference type="Pfam" id="PF17805">
    <property type="entry name" value="AsnC_trans_reg2"/>
    <property type="match status" value="2"/>
</dbReference>
<dbReference type="EC" id="4.1.1.111" evidence="4"/>
<organism evidence="8 9">
    <name type="scientific">Thioclava marina</name>
    <dbReference type="NCBI Taxonomy" id="1915077"/>
    <lineage>
        <taxon>Bacteria</taxon>
        <taxon>Pseudomonadati</taxon>
        <taxon>Pseudomonadota</taxon>
        <taxon>Alphaproteobacteria</taxon>
        <taxon>Rhodobacterales</taxon>
        <taxon>Paracoccaceae</taxon>
        <taxon>Thioclava</taxon>
    </lineage>
</organism>
<dbReference type="SUPFAM" id="SSF46785">
    <property type="entry name" value="Winged helix' DNA-binding domain"/>
    <property type="match status" value="1"/>
</dbReference>
<name>A0ABX3MU10_9RHOB</name>
<dbReference type="InterPro" id="IPR053953">
    <property type="entry name" value="NirdL-like_HTH"/>
</dbReference>
<dbReference type="Pfam" id="PF22451">
    <property type="entry name" value="NirdL-like_HTH"/>
    <property type="match status" value="2"/>
</dbReference>
<comment type="catalytic activity">
    <reaction evidence="5">
        <text>siroheme + 2 H(+) = 12,18-didecarboxysiroheme + 2 CO2</text>
        <dbReference type="Rhea" id="RHEA:19093"/>
        <dbReference type="ChEBI" id="CHEBI:15378"/>
        <dbReference type="ChEBI" id="CHEBI:16526"/>
        <dbReference type="ChEBI" id="CHEBI:60052"/>
        <dbReference type="ChEBI" id="CHEBI:140497"/>
        <dbReference type="EC" id="4.1.1.111"/>
    </reaction>
</comment>
<feature type="domain" description="Siroheme decarboxylase NirL-like HTH" evidence="7">
    <location>
        <begin position="171"/>
        <end position="216"/>
    </location>
</feature>
<sequence>MAYLTDLDHRLLDDWQRGFPVTPEPFSAIACDLGVGVPRVIARLREMVAEGTVARVGATCRPNTVGVSTLAAIAAPEWQIDEMARIVGQEPGVNHSYLREHDWNIWFVATAPDAEMLAATLARIEARTGLPVLDLPLKRAFNVDLGFKLNGPRHGLRMGEGADTGAIQEGDRAILQALTDGLEITEEPYAELARNLGRSEADILARIRALLDARIITRLGVIVRHRALGWRSNAMVVWKLPEERVPAAGHALVNLPEVTLCYERRGTPEWDHTLFSMIHAKTRGEALAAVEKAAALPELAGASHQVLFSIRCFKQTGALLDRPRLEAAQ</sequence>
<evidence type="ECO:0000259" key="6">
    <source>
        <dbReference type="Pfam" id="PF17805"/>
    </source>
</evidence>
<dbReference type="PANTHER" id="PTHR43413:SF1">
    <property type="entry name" value="SIROHEME DECARBOXYLASE NIRL SUBUNIT"/>
    <property type="match status" value="1"/>
</dbReference>